<sequence length="144" mass="16229">MNRSMNCTRSCDGKRDLKCLRSAIPHLMPPEDLLDRTVTPQTFPPPLFANAPLLIATGKTSAASWETMLEQPQQYYDAEGRAHDLPMERGTIERIKADQLMSINDLHATLRNERSTILALVEPGEGECIAQRHSNFDRGPRQED</sequence>
<evidence type="ECO:0000313" key="2">
    <source>
        <dbReference type="Proteomes" id="UP000054047"/>
    </source>
</evidence>
<dbReference type="OrthoDB" id="5897178at2759"/>
<dbReference type="EMBL" id="KN726205">
    <property type="protein sequence ID" value="KIH69189.1"/>
    <property type="molecule type" value="Genomic_DNA"/>
</dbReference>
<accession>A0A0C2HBZ8</accession>
<organism evidence="1 2">
    <name type="scientific">Ancylostoma duodenale</name>
    <dbReference type="NCBI Taxonomy" id="51022"/>
    <lineage>
        <taxon>Eukaryota</taxon>
        <taxon>Metazoa</taxon>
        <taxon>Ecdysozoa</taxon>
        <taxon>Nematoda</taxon>
        <taxon>Chromadorea</taxon>
        <taxon>Rhabditida</taxon>
        <taxon>Rhabditina</taxon>
        <taxon>Rhabditomorpha</taxon>
        <taxon>Strongyloidea</taxon>
        <taxon>Ancylostomatidae</taxon>
        <taxon>Ancylostomatinae</taxon>
        <taxon>Ancylostoma</taxon>
    </lineage>
</organism>
<gene>
    <name evidence="1" type="ORF">ANCDUO_00473</name>
</gene>
<evidence type="ECO:0000313" key="1">
    <source>
        <dbReference type="EMBL" id="KIH69189.1"/>
    </source>
</evidence>
<dbReference type="AlphaFoldDB" id="A0A0C2HBZ8"/>
<reference evidence="1 2" key="1">
    <citation type="submission" date="2013-12" db="EMBL/GenBank/DDBJ databases">
        <title>Draft genome of the parsitic nematode Ancylostoma duodenale.</title>
        <authorList>
            <person name="Mitreva M."/>
        </authorList>
    </citation>
    <scope>NUCLEOTIDE SEQUENCE [LARGE SCALE GENOMIC DNA]</scope>
    <source>
        <strain evidence="1 2">Zhejiang</strain>
    </source>
</reference>
<name>A0A0C2HBZ8_9BILA</name>
<proteinExistence type="predicted"/>
<keyword evidence="2" id="KW-1185">Reference proteome</keyword>
<dbReference type="Proteomes" id="UP000054047">
    <property type="component" value="Unassembled WGS sequence"/>
</dbReference>
<protein>
    <submittedName>
        <fullName evidence="1">Uncharacterized protein</fullName>
    </submittedName>
</protein>